<dbReference type="EMBL" id="JAPWDO010000005">
    <property type="protein sequence ID" value="KAJ5470478.1"/>
    <property type="molecule type" value="Genomic_DNA"/>
</dbReference>
<sequence length="101" mass="10587">MTPLDTQRPGGEHHPVSFFPISGCALTPKEKPLLGPQHSASLACVNDGVNPGFRRIVAYWPGEGGPSDPELAGPQASGGVVSHLHEDFAVVGRVAYFVVEA</sequence>
<reference evidence="1" key="2">
    <citation type="journal article" date="2023" name="IMA Fungus">
        <title>Comparative genomic study of the Penicillium genus elucidates a diverse pangenome and 15 lateral gene transfer events.</title>
        <authorList>
            <person name="Petersen C."/>
            <person name="Sorensen T."/>
            <person name="Nielsen M.R."/>
            <person name="Sondergaard T.E."/>
            <person name="Sorensen J.L."/>
            <person name="Fitzpatrick D.A."/>
            <person name="Frisvad J.C."/>
            <person name="Nielsen K.L."/>
        </authorList>
    </citation>
    <scope>NUCLEOTIDE SEQUENCE</scope>
    <source>
        <strain evidence="1">IBT 17660</strain>
    </source>
</reference>
<dbReference type="Proteomes" id="UP001147760">
    <property type="component" value="Unassembled WGS sequence"/>
</dbReference>
<evidence type="ECO:0000313" key="2">
    <source>
        <dbReference type="Proteomes" id="UP001147760"/>
    </source>
</evidence>
<accession>A0A9W9WNL3</accession>
<evidence type="ECO:0000313" key="1">
    <source>
        <dbReference type="EMBL" id="KAJ5470478.1"/>
    </source>
</evidence>
<organism evidence="1 2">
    <name type="scientific">Penicillium desertorum</name>
    <dbReference type="NCBI Taxonomy" id="1303715"/>
    <lineage>
        <taxon>Eukaryota</taxon>
        <taxon>Fungi</taxon>
        <taxon>Dikarya</taxon>
        <taxon>Ascomycota</taxon>
        <taxon>Pezizomycotina</taxon>
        <taxon>Eurotiomycetes</taxon>
        <taxon>Eurotiomycetidae</taxon>
        <taxon>Eurotiales</taxon>
        <taxon>Aspergillaceae</taxon>
        <taxon>Penicillium</taxon>
    </lineage>
</organism>
<comment type="caution">
    <text evidence="1">The sequence shown here is derived from an EMBL/GenBank/DDBJ whole genome shotgun (WGS) entry which is preliminary data.</text>
</comment>
<proteinExistence type="predicted"/>
<keyword evidence="2" id="KW-1185">Reference proteome</keyword>
<name>A0A9W9WNL3_9EURO</name>
<dbReference type="AlphaFoldDB" id="A0A9W9WNL3"/>
<reference evidence="1" key="1">
    <citation type="submission" date="2022-12" db="EMBL/GenBank/DDBJ databases">
        <authorList>
            <person name="Petersen C."/>
        </authorList>
    </citation>
    <scope>NUCLEOTIDE SEQUENCE</scope>
    <source>
        <strain evidence="1">IBT 17660</strain>
    </source>
</reference>
<protein>
    <submittedName>
        <fullName evidence="1">Uncharacterized protein</fullName>
    </submittedName>
</protein>
<gene>
    <name evidence="1" type="ORF">N7530_007835</name>
</gene>